<feature type="domain" description="Cadherin" evidence="12">
    <location>
        <begin position="115"/>
        <end position="222"/>
    </location>
</feature>
<feature type="domain" description="Cadherin" evidence="12">
    <location>
        <begin position="223"/>
        <end position="327"/>
    </location>
</feature>
<feature type="domain" description="Cadherin" evidence="12">
    <location>
        <begin position="6"/>
        <end position="114"/>
    </location>
</feature>
<evidence type="ECO:0000256" key="4">
    <source>
        <dbReference type="ARBA" id="ARBA00022729"/>
    </source>
</evidence>
<dbReference type="InterPro" id="IPR002126">
    <property type="entry name" value="Cadherin-like_dom"/>
</dbReference>
<dbReference type="InterPro" id="IPR015919">
    <property type="entry name" value="Cadherin-like_sf"/>
</dbReference>
<dbReference type="FunFam" id="2.60.40.60:FF:000002">
    <property type="entry name" value="Protocadherin alpha 2"/>
    <property type="match status" value="1"/>
</dbReference>
<keyword evidence="2" id="KW-1003">Cell membrane</keyword>
<evidence type="ECO:0000256" key="11">
    <source>
        <dbReference type="PROSITE-ProRule" id="PRU00043"/>
    </source>
</evidence>
<evidence type="ECO:0000256" key="7">
    <source>
        <dbReference type="ARBA" id="ARBA00022889"/>
    </source>
</evidence>
<dbReference type="Proteomes" id="UP000633448">
    <property type="component" value="Unassembled WGS sequence"/>
</dbReference>
<dbReference type="AlphaFoldDB" id="A0A851F3M8"/>
<organism evidence="13 14">
    <name type="scientific">Pitta sordida</name>
    <name type="common">Hooded pitta</name>
    <dbReference type="NCBI Taxonomy" id="9163"/>
    <lineage>
        <taxon>Eukaryota</taxon>
        <taxon>Metazoa</taxon>
        <taxon>Chordata</taxon>
        <taxon>Craniata</taxon>
        <taxon>Vertebrata</taxon>
        <taxon>Euteleostomi</taxon>
        <taxon>Archelosauria</taxon>
        <taxon>Archosauria</taxon>
        <taxon>Dinosauria</taxon>
        <taxon>Saurischia</taxon>
        <taxon>Theropoda</taxon>
        <taxon>Coelurosauria</taxon>
        <taxon>Aves</taxon>
        <taxon>Neognathae</taxon>
        <taxon>Neoaves</taxon>
        <taxon>Telluraves</taxon>
        <taxon>Australaves</taxon>
        <taxon>Passeriformes</taxon>
        <taxon>Pittidae</taxon>
        <taxon>Pitta</taxon>
    </lineage>
</organism>
<dbReference type="EMBL" id="WEKX01007247">
    <property type="protein sequence ID" value="NWI87690.1"/>
    <property type="molecule type" value="Genomic_DNA"/>
</dbReference>
<dbReference type="FunFam" id="2.60.40.60:FF:000007">
    <property type="entry name" value="Protocadherin alpha 2"/>
    <property type="match status" value="1"/>
</dbReference>
<dbReference type="InterPro" id="IPR020894">
    <property type="entry name" value="Cadherin_CS"/>
</dbReference>
<dbReference type="PROSITE" id="PS50268">
    <property type="entry name" value="CADHERIN_2"/>
    <property type="match status" value="4"/>
</dbReference>
<evidence type="ECO:0000256" key="9">
    <source>
        <dbReference type="ARBA" id="ARBA00023136"/>
    </source>
</evidence>
<dbReference type="SUPFAM" id="SSF49313">
    <property type="entry name" value="Cadherin-like"/>
    <property type="match status" value="4"/>
</dbReference>
<keyword evidence="7" id="KW-0130">Cell adhesion</keyword>
<dbReference type="GO" id="GO:0005509">
    <property type="term" value="F:calcium ion binding"/>
    <property type="evidence" value="ECO:0007669"/>
    <property type="project" value="UniProtKB-UniRule"/>
</dbReference>
<keyword evidence="9" id="KW-0472">Membrane</keyword>
<evidence type="ECO:0000256" key="3">
    <source>
        <dbReference type="ARBA" id="ARBA00022692"/>
    </source>
</evidence>
<comment type="caution">
    <text evidence="13">The sequence shown here is derived from an EMBL/GenBank/DDBJ whole genome shotgun (WGS) entry which is preliminary data.</text>
</comment>
<protein>
    <submittedName>
        <fullName evidence="13">PCDAD protein</fullName>
    </submittedName>
</protein>
<evidence type="ECO:0000256" key="10">
    <source>
        <dbReference type="ARBA" id="ARBA00023180"/>
    </source>
</evidence>
<dbReference type="GO" id="GO:0007156">
    <property type="term" value="P:homophilic cell adhesion via plasma membrane adhesion molecules"/>
    <property type="evidence" value="ECO:0007669"/>
    <property type="project" value="InterPro"/>
</dbReference>
<keyword evidence="10" id="KW-0325">Glycoprotein</keyword>
<feature type="domain" description="Cadherin" evidence="12">
    <location>
        <begin position="328"/>
        <end position="424"/>
    </location>
</feature>
<name>A0A851F3M8_PITSO</name>
<keyword evidence="3" id="KW-0812">Transmembrane</keyword>
<keyword evidence="6 11" id="KW-0106">Calcium</keyword>
<dbReference type="PANTHER" id="PTHR24028:SF133">
    <property type="entry name" value="PROTOCADHERIN ALPHA-4"/>
    <property type="match status" value="1"/>
</dbReference>
<sequence length="431" mass="45712">NAPIFPAARKNLSLPENTPVSSRFPLEGASDADIGVNAQLSYTLSPSEHFRLEEGNNNLRSKSLLLVLAKPLDRETVPVHRLVLTASDGGRPSLTGTMELVISVLDVNDNAPQFNQSVYNVVLPENALEGTLVVRVNATDLDLGIYGEVKYEIDTVAPTSAADVFSINEKTGEITLTGILDFEAVTLYDLNIKAKDRGTPPLSGHCSVELEVLDVNDNAPEVWVTSLSVPVPEDASVGTVVALLSVSDRDSGANGRVRCWVWPSSPFGLEATFSGSYSLVLREALDRERVSEYEVEVRAEDGGSPALRGRRGVRVPVSDVNDNAPAFSQAVYTVLARENNLAGAELARLWARDPDEAGNGRVSYSLWEGGGGAGSGVVGGVGWRPASSYVSFEVRAVDAGEPPLCGNATVQVFVVDENDNAPALLPGSGVG</sequence>
<evidence type="ECO:0000313" key="13">
    <source>
        <dbReference type="EMBL" id="NWI87690.1"/>
    </source>
</evidence>
<feature type="non-terminal residue" evidence="13">
    <location>
        <position position="1"/>
    </location>
</feature>
<evidence type="ECO:0000256" key="5">
    <source>
        <dbReference type="ARBA" id="ARBA00022737"/>
    </source>
</evidence>
<feature type="non-terminal residue" evidence="13">
    <location>
        <position position="431"/>
    </location>
</feature>
<dbReference type="CDD" id="cd11304">
    <property type="entry name" value="Cadherin_repeat"/>
    <property type="match status" value="4"/>
</dbReference>
<proteinExistence type="predicted"/>
<keyword evidence="5" id="KW-0677">Repeat</keyword>
<evidence type="ECO:0000256" key="6">
    <source>
        <dbReference type="ARBA" id="ARBA00022837"/>
    </source>
</evidence>
<accession>A0A851F3M8</accession>
<dbReference type="InterPro" id="IPR050174">
    <property type="entry name" value="Protocadherin/Cadherin-CA"/>
</dbReference>
<dbReference type="GO" id="GO:0005886">
    <property type="term" value="C:plasma membrane"/>
    <property type="evidence" value="ECO:0007669"/>
    <property type="project" value="UniProtKB-SubCell"/>
</dbReference>
<evidence type="ECO:0000256" key="8">
    <source>
        <dbReference type="ARBA" id="ARBA00022989"/>
    </source>
</evidence>
<evidence type="ECO:0000256" key="1">
    <source>
        <dbReference type="ARBA" id="ARBA00004251"/>
    </source>
</evidence>
<comment type="subcellular location">
    <subcellularLocation>
        <location evidence="1">Cell membrane</location>
        <topology evidence="1">Single-pass type I membrane protein</topology>
    </subcellularLocation>
</comment>
<reference evidence="13" key="1">
    <citation type="submission" date="2019-10" db="EMBL/GenBank/DDBJ databases">
        <title>Bird 10,000 Genomes (B10K) Project - Family phase.</title>
        <authorList>
            <person name="Zhang G."/>
        </authorList>
    </citation>
    <scope>NUCLEOTIDE SEQUENCE</scope>
    <source>
        <strain evidence="13">B10K-DU-002-53</strain>
        <tissue evidence="13">Muscle</tissue>
    </source>
</reference>
<dbReference type="OrthoDB" id="6252479at2759"/>
<dbReference type="PROSITE" id="PS00232">
    <property type="entry name" value="CADHERIN_1"/>
    <property type="match status" value="4"/>
</dbReference>
<dbReference type="Pfam" id="PF00028">
    <property type="entry name" value="Cadherin"/>
    <property type="match status" value="3"/>
</dbReference>
<dbReference type="PRINTS" id="PR00205">
    <property type="entry name" value="CADHERIN"/>
</dbReference>
<dbReference type="PANTHER" id="PTHR24028">
    <property type="entry name" value="CADHERIN-87A"/>
    <property type="match status" value="1"/>
</dbReference>
<dbReference type="Gene3D" id="2.60.40.60">
    <property type="entry name" value="Cadherins"/>
    <property type="match status" value="5"/>
</dbReference>
<evidence type="ECO:0000313" key="14">
    <source>
        <dbReference type="Proteomes" id="UP000633448"/>
    </source>
</evidence>
<keyword evidence="4" id="KW-0732">Signal</keyword>
<dbReference type="FunFam" id="2.60.40.60:FF:000003">
    <property type="entry name" value="Protocadherin alpha 2"/>
    <property type="match status" value="1"/>
</dbReference>
<dbReference type="SMART" id="SM00112">
    <property type="entry name" value="CA"/>
    <property type="match status" value="4"/>
</dbReference>
<keyword evidence="8" id="KW-1133">Transmembrane helix</keyword>
<keyword evidence="14" id="KW-1185">Reference proteome</keyword>
<evidence type="ECO:0000259" key="12">
    <source>
        <dbReference type="PROSITE" id="PS50268"/>
    </source>
</evidence>
<evidence type="ECO:0000256" key="2">
    <source>
        <dbReference type="ARBA" id="ARBA00022475"/>
    </source>
</evidence>
<gene>
    <name evidence="13" type="primary">Pcdha13</name>
    <name evidence="13" type="ORF">PITSOR_R14676</name>
</gene>